<sequence length="153" mass="16724">MRPANIFKYQNRLAKAVGSRTGMTAQEAIPAAQARVELVREPTLAEIDAALGEIYGLSEPLKAEHDRAGLRRMYDAANLIVATAGVFGLEELGQAAWSLCELASRFEATGRFSWAMIAVHIDGLRLLRYPTDHPRAHREAVLAGLRQVTASIV</sequence>
<dbReference type="EMBL" id="QFYP01000001">
    <property type="protein sequence ID" value="RAK59454.1"/>
    <property type="molecule type" value="Genomic_DNA"/>
</dbReference>
<dbReference type="OrthoDB" id="7205228at2"/>
<comment type="caution">
    <text evidence="1">The sequence shown here is derived from an EMBL/GenBank/DDBJ whole genome shotgun (WGS) entry which is preliminary data.</text>
</comment>
<evidence type="ECO:0008006" key="3">
    <source>
        <dbReference type="Google" id="ProtNLM"/>
    </source>
</evidence>
<evidence type="ECO:0000313" key="2">
    <source>
        <dbReference type="Proteomes" id="UP000249842"/>
    </source>
</evidence>
<accession>A0A328B0R6</accession>
<evidence type="ECO:0000313" key="1">
    <source>
        <dbReference type="EMBL" id="RAK59454.1"/>
    </source>
</evidence>
<dbReference type="RefSeq" id="WP_111456747.1">
    <property type="nucleotide sequence ID" value="NZ_QFYP01000001.1"/>
</dbReference>
<dbReference type="Proteomes" id="UP000249842">
    <property type="component" value="Unassembled WGS sequence"/>
</dbReference>
<proteinExistence type="predicted"/>
<gene>
    <name evidence="1" type="ORF">DJ021_06365</name>
</gene>
<keyword evidence="2" id="KW-1185">Reference proteome</keyword>
<reference evidence="2" key="1">
    <citation type="submission" date="2018-05" db="EMBL/GenBank/DDBJ databases">
        <authorList>
            <person name="Li X."/>
        </authorList>
    </citation>
    <scope>NUCLEOTIDE SEQUENCE [LARGE SCALE GENOMIC DNA]</scope>
    <source>
        <strain evidence="2">HKS-05</strain>
    </source>
</reference>
<protein>
    <recommendedName>
        <fullName evidence="3">Chemotaxis protein CheE</fullName>
    </recommendedName>
</protein>
<name>A0A328B0R6_9CAUL</name>
<organism evidence="1 2">
    <name type="scientific">Phenylobacterium hankyongense</name>
    <dbReference type="NCBI Taxonomy" id="1813876"/>
    <lineage>
        <taxon>Bacteria</taxon>
        <taxon>Pseudomonadati</taxon>
        <taxon>Pseudomonadota</taxon>
        <taxon>Alphaproteobacteria</taxon>
        <taxon>Caulobacterales</taxon>
        <taxon>Caulobacteraceae</taxon>
        <taxon>Phenylobacterium</taxon>
    </lineage>
</organism>
<dbReference type="AlphaFoldDB" id="A0A328B0R6"/>